<evidence type="ECO:0000256" key="1">
    <source>
        <dbReference type="SAM" id="MobiDB-lite"/>
    </source>
</evidence>
<gene>
    <name evidence="2" type="ORF">E4U42_005864</name>
</gene>
<dbReference type="EMBL" id="SRPY01000564">
    <property type="protein sequence ID" value="KAG5921410.1"/>
    <property type="molecule type" value="Genomic_DNA"/>
</dbReference>
<dbReference type="Proteomes" id="UP000811619">
    <property type="component" value="Unassembled WGS sequence"/>
</dbReference>
<feature type="region of interest" description="Disordered" evidence="1">
    <location>
        <begin position="47"/>
        <end position="97"/>
    </location>
</feature>
<dbReference type="AlphaFoldDB" id="A0A8K0J363"/>
<accession>A0A8K0J363</accession>
<evidence type="ECO:0000313" key="3">
    <source>
        <dbReference type="Proteomes" id="UP000811619"/>
    </source>
</evidence>
<proteinExistence type="predicted"/>
<protein>
    <submittedName>
        <fullName evidence="2">Uncharacterized protein</fullName>
    </submittedName>
</protein>
<name>A0A8K0J363_9HYPO</name>
<dbReference type="PROSITE" id="PS51257">
    <property type="entry name" value="PROKAR_LIPOPROTEIN"/>
    <property type="match status" value="1"/>
</dbReference>
<sequence>MAGNRLTSSTLQAFLWIAACRYRAGTQMQFLLSHEAVSRLNIGSPLRPTHDADASGNKLTQNGNNKKEIEFGKLNNQSINISARRRSTEPTEPTSGF</sequence>
<reference evidence="2" key="1">
    <citation type="journal article" date="2020" name="bioRxiv">
        <title>Whole genome comparisons of ergot fungi reveals the divergence and evolution of species within the genus Claviceps are the result of varying mechanisms driving genome evolution and host range expansion.</title>
        <authorList>
            <person name="Wyka S.A."/>
            <person name="Mondo S.J."/>
            <person name="Liu M."/>
            <person name="Dettman J."/>
            <person name="Nalam V."/>
            <person name="Broders K.D."/>
        </authorList>
    </citation>
    <scope>NUCLEOTIDE SEQUENCE</scope>
    <source>
        <strain evidence="2">CCC 489</strain>
    </source>
</reference>
<evidence type="ECO:0000313" key="2">
    <source>
        <dbReference type="EMBL" id="KAG5921410.1"/>
    </source>
</evidence>
<comment type="caution">
    <text evidence="2">The sequence shown here is derived from an EMBL/GenBank/DDBJ whole genome shotgun (WGS) entry which is preliminary data.</text>
</comment>
<keyword evidence="3" id="KW-1185">Reference proteome</keyword>
<organism evidence="2 3">
    <name type="scientific">Claviceps africana</name>
    <dbReference type="NCBI Taxonomy" id="83212"/>
    <lineage>
        <taxon>Eukaryota</taxon>
        <taxon>Fungi</taxon>
        <taxon>Dikarya</taxon>
        <taxon>Ascomycota</taxon>
        <taxon>Pezizomycotina</taxon>
        <taxon>Sordariomycetes</taxon>
        <taxon>Hypocreomycetidae</taxon>
        <taxon>Hypocreales</taxon>
        <taxon>Clavicipitaceae</taxon>
        <taxon>Claviceps</taxon>
    </lineage>
</organism>